<dbReference type="KEGG" id="nde:NIDE1120"/>
<evidence type="ECO:0000256" key="3">
    <source>
        <dbReference type="ARBA" id="ARBA00023015"/>
    </source>
</evidence>
<dbReference type="PROSITE" id="PS00675">
    <property type="entry name" value="SIGMA54_INTERACT_1"/>
    <property type="match status" value="1"/>
</dbReference>
<protein>
    <submittedName>
        <fullName evidence="8">Sigma-54 dependent DNA-binding response regulator</fullName>
    </submittedName>
</protein>
<dbReference type="InterPro" id="IPR009057">
    <property type="entry name" value="Homeodomain-like_sf"/>
</dbReference>
<dbReference type="SMART" id="SM00448">
    <property type="entry name" value="REC"/>
    <property type="match status" value="1"/>
</dbReference>
<dbReference type="HOGENOM" id="CLU_000445_0_6_0"/>
<keyword evidence="2" id="KW-0067">ATP-binding</keyword>
<dbReference type="GO" id="GO:0043565">
    <property type="term" value="F:sequence-specific DNA binding"/>
    <property type="evidence" value="ECO:0007669"/>
    <property type="project" value="InterPro"/>
</dbReference>
<sequence length="461" mass="51437">MQAPTLLIVEDEERMRRLFELVLKPAGYQLLLARSGDEALRMIQEHQSFDMIITDLQLGTVSGMDVLEAARQQLPDVPVLIVTGYGTVKSAVEAMQKGAYDYISKPVDNEELKIVIARALQVRQLARDNRILRAGLHEQFGFDRIVSVSKEMELIKRLAREVAQTDATVLITGESGTGKDLLARAIHLVSPRAQGPMVALNCAGIPEHLLESELFGYEKGAFTDAKKSKPGRFQMADRGTLFLDEIGELSLTAQAKLLRVLEQHVVEPLGGVRSVAVDIRVIAATNQELPDLIKAGRFRLDLYYRLNVYQLRMPPLRERPEDIEPILTQFLSQARRERGSRIKGMSAEALAILKQYPWPGNVRELHNVVEWLTITCKQDEITPEHLPASFKAAPPTHEEKPVATPSLLALGLSVEEVEKAMLQEALRTTGGNVSEASRLLKITRNTLRYRMAKHNLSLPPG</sequence>
<dbReference type="Gene3D" id="1.10.10.60">
    <property type="entry name" value="Homeodomain-like"/>
    <property type="match status" value="1"/>
</dbReference>
<dbReference type="PROSITE" id="PS00688">
    <property type="entry name" value="SIGMA54_INTERACT_3"/>
    <property type="match status" value="1"/>
</dbReference>
<evidence type="ECO:0000256" key="5">
    <source>
        <dbReference type="PROSITE-ProRule" id="PRU00169"/>
    </source>
</evidence>
<dbReference type="GO" id="GO:0005524">
    <property type="term" value="F:ATP binding"/>
    <property type="evidence" value="ECO:0007669"/>
    <property type="project" value="UniProtKB-KW"/>
</dbReference>
<dbReference type="EMBL" id="FP929003">
    <property type="protein sequence ID" value="CBK40879.1"/>
    <property type="molecule type" value="Genomic_DNA"/>
</dbReference>
<dbReference type="InterPro" id="IPR058031">
    <property type="entry name" value="AAA_lid_NorR"/>
</dbReference>
<dbReference type="InterPro" id="IPR025662">
    <property type="entry name" value="Sigma_54_int_dom_ATP-bd_1"/>
</dbReference>
<accession>D8PCC0</accession>
<keyword evidence="3" id="KW-0805">Transcription regulation</keyword>
<dbReference type="SUPFAM" id="SSF52172">
    <property type="entry name" value="CheY-like"/>
    <property type="match status" value="1"/>
</dbReference>
<evidence type="ECO:0000259" key="6">
    <source>
        <dbReference type="PROSITE" id="PS50045"/>
    </source>
</evidence>
<dbReference type="InterPro" id="IPR003593">
    <property type="entry name" value="AAA+_ATPase"/>
</dbReference>
<dbReference type="PANTHER" id="PTHR32071:SF113">
    <property type="entry name" value="ALGINATE BIOSYNTHESIS TRANSCRIPTIONAL REGULATORY PROTEIN ALGB"/>
    <property type="match status" value="1"/>
</dbReference>
<keyword evidence="8" id="KW-0238">DNA-binding</keyword>
<dbReference type="InterPro" id="IPR001789">
    <property type="entry name" value="Sig_transdc_resp-reg_receiver"/>
</dbReference>
<dbReference type="InterPro" id="IPR011006">
    <property type="entry name" value="CheY-like_superfamily"/>
</dbReference>
<dbReference type="PROSITE" id="PS50045">
    <property type="entry name" value="SIGMA54_INTERACT_4"/>
    <property type="match status" value="1"/>
</dbReference>
<dbReference type="Gene3D" id="3.40.50.300">
    <property type="entry name" value="P-loop containing nucleotide triphosphate hydrolases"/>
    <property type="match status" value="1"/>
</dbReference>
<keyword evidence="5" id="KW-0597">Phosphoprotein</keyword>
<organism evidence="8 9">
    <name type="scientific">Nitrospira defluvii</name>
    <dbReference type="NCBI Taxonomy" id="330214"/>
    <lineage>
        <taxon>Bacteria</taxon>
        <taxon>Pseudomonadati</taxon>
        <taxon>Nitrospirota</taxon>
        <taxon>Nitrospiria</taxon>
        <taxon>Nitrospirales</taxon>
        <taxon>Nitrospiraceae</taxon>
        <taxon>Nitrospira</taxon>
    </lineage>
</organism>
<dbReference type="CDD" id="cd00009">
    <property type="entry name" value="AAA"/>
    <property type="match status" value="1"/>
</dbReference>
<reference evidence="8 9" key="1">
    <citation type="journal article" date="2010" name="Proc. Natl. Acad. Sci. U.S.A.">
        <title>A Nitrospira metagenome illuminates the physiology and evolution of globally important nitrite-oxidizing bacteria.</title>
        <authorList>
            <person name="Lucker S."/>
            <person name="Wagner M."/>
            <person name="Maixner F."/>
            <person name="Pelletier E."/>
            <person name="Koch H."/>
            <person name="Vacherie B."/>
            <person name="Rattei T."/>
            <person name="Sinninghe Damste J."/>
            <person name="Spieck E."/>
            <person name="Le Paslier D."/>
            <person name="Daims H."/>
        </authorList>
    </citation>
    <scope>NUCLEOTIDE SEQUENCE [LARGE SCALE GENOMIC DNA]</scope>
</reference>
<dbReference type="InterPro" id="IPR002197">
    <property type="entry name" value="HTH_Fis"/>
</dbReference>
<evidence type="ECO:0000259" key="7">
    <source>
        <dbReference type="PROSITE" id="PS50110"/>
    </source>
</evidence>
<evidence type="ECO:0000313" key="8">
    <source>
        <dbReference type="EMBL" id="CBK40879.1"/>
    </source>
</evidence>
<dbReference type="Gene3D" id="1.10.8.60">
    <property type="match status" value="1"/>
</dbReference>
<gene>
    <name evidence="8" type="ORF">NIDE1120</name>
</gene>
<dbReference type="GO" id="GO:0000160">
    <property type="term" value="P:phosphorelay signal transduction system"/>
    <property type="evidence" value="ECO:0007669"/>
    <property type="project" value="InterPro"/>
</dbReference>
<dbReference type="OrthoDB" id="9771372at2"/>
<dbReference type="SMART" id="SM00382">
    <property type="entry name" value="AAA"/>
    <property type="match status" value="1"/>
</dbReference>
<dbReference type="STRING" id="330214.NIDE1120"/>
<dbReference type="Gene3D" id="3.40.50.2300">
    <property type="match status" value="1"/>
</dbReference>
<keyword evidence="1" id="KW-0547">Nucleotide-binding</keyword>
<keyword evidence="4" id="KW-0804">Transcription</keyword>
<dbReference type="Pfam" id="PF00158">
    <property type="entry name" value="Sigma54_activat"/>
    <property type="match status" value="1"/>
</dbReference>
<dbReference type="GO" id="GO:0006355">
    <property type="term" value="P:regulation of DNA-templated transcription"/>
    <property type="evidence" value="ECO:0007669"/>
    <property type="project" value="InterPro"/>
</dbReference>
<dbReference type="SUPFAM" id="SSF46689">
    <property type="entry name" value="Homeodomain-like"/>
    <property type="match status" value="1"/>
</dbReference>
<evidence type="ECO:0000256" key="2">
    <source>
        <dbReference type="ARBA" id="ARBA00022840"/>
    </source>
</evidence>
<dbReference type="eggNOG" id="COG2204">
    <property type="taxonomic scope" value="Bacteria"/>
</dbReference>
<evidence type="ECO:0000313" key="9">
    <source>
        <dbReference type="Proteomes" id="UP000001660"/>
    </source>
</evidence>
<dbReference type="FunFam" id="3.40.50.300:FF:000006">
    <property type="entry name" value="DNA-binding transcriptional regulator NtrC"/>
    <property type="match status" value="1"/>
</dbReference>
<name>D8PCC0_9BACT</name>
<dbReference type="Pfam" id="PF00072">
    <property type="entry name" value="Response_reg"/>
    <property type="match status" value="1"/>
</dbReference>
<dbReference type="PANTHER" id="PTHR32071">
    <property type="entry name" value="TRANSCRIPTIONAL REGULATORY PROTEIN"/>
    <property type="match status" value="1"/>
</dbReference>
<evidence type="ECO:0000256" key="4">
    <source>
        <dbReference type="ARBA" id="ARBA00023163"/>
    </source>
</evidence>
<dbReference type="Pfam" id="PF02954">
    <property type="entry name" value="HTH_8"/>
    <property type="match status" value="1"/>
</dbReference>
<dbReference type="InterPro" id="IPR027417">
    <property type="entry name" value="P-loop_NTPase"/>
</dbReference>
<dbReference type="SUPFAM" id="SSF52540">
    <property type="entry name" value="P-loop containing nucleoside triphosphate hydrolases"/>
    <property type="match status" value="1"/>
</dbReference>
<dbReference type="PRINTS" id="PR01590">
    <property type="entry name" value="HTHFIS"/>
</dbReference>
<feature type="domain" description="Sigma-54 factor interaction" evidence="6">
    <location>
        <begin position="145"/>
        <end position="374"/>
    </location>
</feature>
<feature type="domain" description="Response regulatory" evidence="7">
    <location>
        <begin position="5"/>
        <end position="120"/>
    </location>
</feature>
<dbReference type="AlphaFoldDB" id="D8PCC0"/>
<feature type="modified residue" description="4-aspartylphosphate" evidence="5">
    <location>
        <position position="55"/>
    </location>
</feature>
<dbReference type="InterPro" id="IPR025944">
    <property type="entry name" value="Sigma_54_int_dom_CS"/>
</dbReference>
<keyword evidence="9" id="KW-1185">Reference proteome</keyword>
<dbReference type="Pfam" id="PF25601">
    <property type="entry name" value="AAA_lid_14"/>
    <property type="match status" value="1"/>
</dbReference>
<dbReference type="Proteomes" id="UP000001660">
    <property type="component" value="Chromosome"/>
</dbReference>
<dbReference type="InterPro" id="IPR002078">
    <property type="entry name" value="Sigma_54_int"/>
</dbReference>
<evidence type="ECO:0000256" key="1">
    <source>
        <dbReference type="ARBA" id="ARBA00022741"/>
    </source>
</evidence>
<dbReference type="PROSITE" id="PS50110">
    <property type="entry name" value="RESPONSE_REGULATORY"/>
    <property type="match status" value="1"/>
</dbReference>
<proteinExistence type="predicted"/>